<evidence type="ECO:0000256" key="1">
    <source>
        <dbReference type="ARBA" id="ARBA00023015"/>
    </source>
</evidence>
<sequence length="207" mass="22346">MRTFVLYLAPTLQNDRSPGKYTRTMDTTRTAILDAADRLYYERGIQQVGIDELRSASGVSLKRLYSEFPGKNAIVLAVLERRHTMWVDGLDVAARGQSTPRGKLLAIFDFLADWFITDQFRGCAFINAFGELGGSSPEIATAARVHKQSFQDYVDGLVADAGGTIPLARQLVLLAEGAQTTSAISGRPEAAVHAKAAAAVLISAALD</sequence>
<dbReference type="InterPro" id="IPR001647">
    <property type="entry name" value="HTH_TetR"/>
</dbReference>
<dbReference type="Gene3D" id="1.10.357.10">
    <property type="entry name" value="Tetracycline Repressor, domain 2"/>
    <property type="match status" value="1"/>
</dbReference>
<keyword evidence="3" id="KW-0804">Transcription</keyword>
<evidence type="ECO:0000256" key="3">
    <source>
        <dbReference type="ARBA" id="ARBA00023163"/>
    </source>
</evidence>
<name>A0ABT1HDA0_9NOCA</name>
<gene>
    <name evidence="6" type="ORF">LX13_002061</name>
</gene>
<proteinExistence type="predicted"/>
<dbReference type="PROSITE" id="PS50977">
    <property type="entry name" value="HTH_TETR_2"/>
    <property type="match status" value="1"/>
</dbReference>
<protein>
    <submittedName>
        <fullName evidence="6">Transcriptional regulator, TetR family</fullName>
    </submittedName>
</protein>
<dbReference type="InterPro" id="IPR009057">
    <property type="entry name" value="Homeodomain-like_sf"/>
</dbReference>
<dbReference type="InterPro" id="IPR036271">
    <property type="entry name" value="Tet_transcr_reg_TetR-rel_C_sf"/>
</dbReference>
<evidence type="ECO:0000313" key="7">
    <source>
        <dbReference type="Proteomes" id="UP001206895"/>
    </source>
</evidence>
<feature type="DNA-binding region" description="H-T-H motif" evidence="4">
    <location>
        <begin position="49"/>
        <end position="68"/>
    </location>
</feature>
<accession>A0ABT1HDA0</accession>
<keyword evidence="1" id="KW-0805">Transcription regulation</keyword>
<keyword evidence="2 4" id="KW-0238">DNA-binding</keyword>
<dbReference type="SUPFAM" id="SSF48498">
    <property type="entry name" value="Tetracyclin repressor-like, C-terminal domain"/>
    <property type="match status" value="1"/>
</dbReference>
<keyword evidence="7" id="KW-1185">Reference proteome</keyword>
<dbReference type="Proteomes" id="UP001206895">
    <property type="component" value="Unassembled WGS sequence"/>
</dbReference>
<feature type="domain" description="HTH tetR-type" evidence="5">
    <location>
        <begin position="26"/>
        <end position="86"/>
    </location>
</feature>
<dbReference type="PRINTS" id="PR00455">
    <property type="entry name" value="HTHTETR"/>
</dbReference>
<evidence type="ECO:0000256" key="2">
    <source>
        <dbReference type="ARBA" id="ARBA00023125"/>
    </source>
</evidence>
<dbReference type="Pfam" id="PF00440">
    <property type="entry name" value="TetR_N"/>
    <property type="match status" value="1"/>
</dbReference>
<dbReference type="PANTHER" id="PTHR47506">
    <property type="entry name" value="TRANSCRIPTIONAL REGULATORY PROTEIN"/>
    <property type="match status" value="1"/>
</dbReference>
<evidence type="ECO:0000259" key="5">
    <source>
        <dbReference type="PROSITE" id="PS50977"/>
    </source>
</evidence>
<dbReference type="PANTHER" id="PTHR47506:SF1">
    <property type="entry name" value="HTH-TYPE TRANSCRIPTIONAL REGULATOR YJDC"/>
    <property type="match status" value="1"/>
</dbReference>
<dbReference type="SUPFAM" id="SSF46689">
    <property type="entry name" value="Homeodomain-like"/>
    <property type="match status" value="1"/>
</dbReference>
<evidence type="ECO:0000256" key="4">
    <source>
        <dbReference type="PROSITE-ProRule" id="PRU00335"/>
    </source>
</evidence>
<organism evidence="6 7">
    <name type="scientific">Williamsia maris</name>
    <dbReference type="NCBI Taxonomy" id="72806"/>
    <lineage>
        <taxon>Bacteria</taxon>
        <taxon>Bacillati</taxon>
        <taxon>Actinomycetota</taxon>
        <taxon>Actinomycetes</taxon>
        <taxon>Mycobacteriales</taxon>
        <taxon>Nocardiaceae</taxon>
        <taxon>Williamsia</taxon>
    </lineage>
</organism>
<dbReference type="EMBL" id="JAMTCJ010000002">
    <property type="protein sequence ID" value="MCP2176242.1"/>
    <property type="molecule type" value="Genomic_DNA"/>
</dbReference>
<evidence type="ECO:0000313" key="6">
    <source>
        <dbReference type="EMBL" id="MCP2176242.1"/>
    </source>
</evidence>
<comment type="caution">
    <text evidence="6">The sequence shown here is derived from an EMBL/GenBank/DDBJ whole genome shotgun (WGS) entry which is preliminary data.</text>
</comment>
<reference evidence="6 7" key="1">
    <citation type="submission" date="2022-06" db="EMBL/GenBank/DDBJ databases">
        <title>Genomic Encyclopedia of Archaeal and Bacterial Type Strains, Phase II (KMG-II): from individual species to whole genera.</title>
        <authorList>
            <person name="Goeker M."/>
        </authorList>
    </citation>
    <scope>NUCLEOTIDE SEQUENCE [LARGE SCALE GENOMIC DNA]</scope>
    <source>
        <strain evidence="6 7">DSM 44693</strain>
    </source>
</reference>